<dbReference type="EMBL" id="FP565575">
    <property type="protein sequence ID" value="CBE68519.1"/>
    <property type="molecule type" value="Genomic_DNA"/>
</dbReference>
<evidence type="ECO:0000313" key="3">
    <source>
        <dbReference type="Proteomes" id="UP000006898"/>
    </source>
</evidence>
<dbReference type="PANTHER" id="PTHR48090:SF7">
    <property type="entry name" value="RFBJ PROTEIN"/>
    <property type="match status" value="1"/>
</dbReference>
<organism evidence="2 3">
    <name type="scientific">Methylomirabilis oxygeniifera</name>
    <dbReference type="NCBI Taxonomy" id="671143"/>
    <lineage>
        <taxon>Bacteria</taxon>
        <taxon>Candidatus Methylomirabilota</taxon>
        <taxon>Candidatus Methylomirabilia</taxon>
        <taxon>Candidatus Methylomirabilales</taxon>
        <taxon>Candidatus Methylomirabilaceae</taxon>
        <taxon>Candidatus Methylomirabilis</taxon>
    </lineage>
</organism>
<dbReference type="SUPFAM" id="SSF53448">
    <property type="entry name" value="Nucleotide-diphospho-sugar transferases"/>
    <property type="match status" value="1"/>
</dbReference>
<dbReference type="PANTHER" id="PTHR48090">
    <property type="entry name" value="UNDECAPRENYL-PHOSPHATE 4-DEOXY-4-FORMAMIDO-L-ARABINOSE TRANSFERASE-RELATED"/>
    <property type="match status" value="1"/>
</dbReference>
<dbReference type="STRING" id="671143.DAMO_1459"/>
<dbReference type="Gene3D" id="3.90.550.10">
    <property type="entry name" value="Spore Coat Polysaccharide Biosynthesis Protein SpsA, Chain A"/>
    <property type="match status" value="1"/>
</dbReference>
<dbReference type="PATRIC" id="fig|671143.5.peg.1282"/>
<dbReference type="CAZy" id="GT2">
    <property type="family name" value="Glycosyltransferase Family 2"/>
</dbReference>
<protein>
    <submittedName>
        <fullName evidence="2">Glycosyl transferase family 2</fullName>
    </submittedName>
</protein>
<accession>D5MFI8</accession>
<dbReference type="AlphaFoldDB" id="D5MFI8"/>
<keyword evidence="2" id="KW-0808">Transferase</keyword>
<sequence length="229" mass="26617">MKLSVIIPVYNERDTVELILKRVEEAPYEKEIILVDDASTDGTREILTRVARDHRNQVRLILHQENCGKGAAIRTAIEHVTGDIVIIQDADLEYDPQDYPRLLQPILDSYADVVFGNRFHGGPHRVLYFWHYQGNRFLTTLCNMMTNLNLSDMEVGYKVFRAEVLQRLRLRSNRFGIEPELTVKTAKLGCRIYEVPIAYHGRTYAEGKKITWKDGLAALYFILRFRLFD</sequence>
<proteinExistence type="predicted"/>
<dbReference type="CDD" id="cd04179">
    <property type="entry name" value="DPM_DPG-synthase_like"/>
    <property type="match status" value="1"/>
</dbReference>
<dbReference type="InterPro" id="IPR001173">
    <property type="entry name" value="Glyco_trans_2-like"/>
</dbReference>
<dbReference type="KEGG" id="mox:DAMO_1459"/>
<dbReference type="InterPro" id="IPR050256">
    <property type="entry name" value="Glycosyltransferase_2"/>
</dbReference>
<gene>
    <name evidence="2" type="ORF">DAMO_1459</name>
</gene>
<evidence type="ECO:0000313" key="2">
    <source>
        <dbReference type="EMBL" id="CBE68519.1"/>
    </source>
</evidence>
<dbReference type="GO" id="GO:0016740">
    <property type="term" value="F:transferase activity"/>
    <property type="evidence" value="ECO:0007669"/>
    <property type="project" value="UniProtKB-KW"/>
</dbReference>
<dbReference type="Pfam" id="PF00535">
    <property type="entry name" value="Glycos_transf_2"/>
    <property type="match status" value="1"/>
</dbReference>
<dbReference type="Proteomes" id="UP000006898">
    <property type="component" value="Chromosome"/>
</dbReference>
<name>D5MFI8_METO1</name>
<dbReference type="HOGENOM" id="CLU_033536_7_1_0"/>
<reference evidence="2 3" key="1">
    <citation type="journal article" date="2010" name="Nature">
        <title>Nitrite-driven anaerobic methane oxidation by oxygenic bacteria.</title>
        <authorList>
            <person name="Ettwig K.F."/>
            <person name="Butler M.K."/>
            <person name="Le Paslier D."/>
            <person name="Pelletier E."/>
            <person name="Mangenot S."/>
            <person name="Kuypers M.M.M."/>
            <person name="Schreiber F."/>
            <person name="Dutilh B.E."/>
            <person name="Zedelius J."/>
            <person name="de Beer D."/>
            <person name="Gloerich J."/>
            <person name="Wessels H.J.C.T."/>
            <person name="van Allen T."/>
            <person name="Luesken F."/>
            <person name="Wu M."/>
            <person name="van de Pas-Schoonen K.T."/>
            <person name="Op den Camp H.J.M."/>
            <person name="Janssen-Megens E.M."/>
            <person name="Francoijs K-J."/>
            <person name="Stunnenberg H."/>
            <person name="Weissenbach J."/>
            <person name="Jetten M.S.M."/>
            <person name="Strous M."/>
        </authorList>
    </citation>
    <scope>NUCLEOTIDE SEQUENCE [LARGE SCALE GENOMIC DNA]</scope>
</reference>
<dbReference type="eggNOG" id="COG1215">
    <property type="taxonomic scope" value="Bacteria"/>
</dbReference>
<dbReference type="InterPro" id="IPR029044">
    <property type="entry name" value="Nucleotide-diphossugar_trans"/>
</dbReference>
<feature type="domain" description="Glycosyltransferase 2-like" evidence="1">
    <location>
        <begin position="4"/>
        <end position="168"/>
    </location>
</feature>
<evidence type="ECO:0000259" key="1">
    <source>
        <dbReference type="Pfam" id="PF00535"/>
    </source>
</evidence>